<feature type="region of interest" description="Disordered" evidence="1">
    <location>
        <begin position="1"/>
        <end position="53"/>
    </location>
</feature>
<reference evidence="2 3" key="1">
    <citation type="submission" date="2019-04" db="EMBL/GenBank/DDBJ databases">
        <title>High contiguity whole genome sequence and gene annotation resource for two Venturia nashicola isolates.</title>
        <authorList>
            <person name="Prokchorchik M."/>
            <person name="Won K."/>
            <person name="Lee Y."/>
            <person name="Choi E.D."/>
            <person name="Segonzac C."/>
            <person name="Sohn K.H."/>
        </authorList>
    </citation>
    <scope>NUCLEOTIDE SEQUENCE [LARGE SCALE GENOMIC DNA]</scope>
    <source>
        <strain evidence="2 3">PRI2</strain>
    </source>
</reference>
<dbReference type="EMBL" id="SNSC02000010">
    <property type="protein sequence ID" value="TID20928.1"/>
    <property type="molecule type" value="Genomic_DNA"/>
</dbReference>
<name>A0A4Z1P130_9PEZI</name>
<keyword evidence="3" id="KW-1185">Reference proteome</keyword>
<dbReference type="AlphaFoldDB" id="A0A4Z1P130"/>
<sequence>MKIFEIVNETGEPVEVDENGNPIAQSSSSIESPSGQNETTQGHYEPPRAAFPPIISRPSTAIALGNLSRC</sequence>
<evidence type="ECO:0000313" key="3">
    <source>
        <dbReference type="Proteomes" id="UP000298493"/>
    </source>
</evidence>
<organism evidence="2 3">
    <name type="scientific">Venturia nashicola</name>
    <dbReference type="NCBI Taxonomy" id="86259"/>
    <lineage>
        <taxon>Eukaryota</taxon>
        <taxon>Fungi</taxon>
        <taxon>Dikarya</taxon>
        <taxon>Ascomycota</taxon>
        <taxon>Pezizomycotina</taxon>
        <taxon>Dothideomycetes</taxon>
        <taxon>Pleosporomycetidae</taxon>
        <taxon>Venturiales</taxon>
        <taxon>Venturiaceae</taxon>
        <taxon>Venturia</taxon>
    </lineage>
</organism>
<proteinExistence type="predicted"/>
<accession>A0A4Z1P130</accession>
<evidence type="ECO:0000256" key="1">
    <source>
        <dbReference type="SAM" id="MobiDB-lite"/>
    </source>
</evidence>
<dbReference type="Proteomes" id="UP000298493">
    <property type="component" value="Unassembled WGS sequence"/>
</dbReference>
<protein>
    <submittedName>
        <fullName evidence="2">Uncharacterized protein</fullName>
    </submittedName>
</protein>
<evidence type="ECO:0000313" key="2">
    <source>
        <dbReference type="EMBL" id="TID20928.1"/>
    </source>
</evidence>
<comment type="caution">
    <text evidence="2">The sequence shown here is derived from an EMBL/GenBank/DDBJ whole genome shotgun (WGS) entry which is preliminary data.</text>
</comment>
<gene>
    <name evidence="2" type="ORF">E6O75_ATG05693</name>
</gene>